<sequence length="354" mass="40490">MFNSFLLFLSRIYREISDLFTRFCGLFGEKEKFYKVIKDNLHSSSNFREFYKNNVSLGLYHFYRGNLSDAKFRFKMLNSLYRNKPLIPYNLARCFLISGETKKARAIFESIISKGREYEEVRFFLDFLNGQKINRIPNFIVKERFEHLAQEYVERFLIGRRYIGHKLIFEGLKAIIGTKLTSDELSILDLGCGTGVCTHFLKLSGVVGEATGVDISENMLEIAKRCLVDGKPVFSSVICNDIKSFLLSQENNYDLVIAADSFSYLGDLSDVISSCITILKDGGVLAVLVRAARQQEVHDYVFDVNRSLFYYSYDYMKNLGEGLALKNCIVRRCTFKSACSGIMAFYVKGDCAIS</sequence>
<dbReference type="STRING" id="222891.NSE_0543"/>
<dbReference type="InterPro" id="IPR041698">
    <property type="entry name" value="Methyltransf_25"/>
</dbReference>
<dbReference type="PANTHER" id="PTHR43861">
    <property type="entry name" value="TRANS-ACONITATE 2-METHYLTRANSFERASE-RELATED"/>
    <property type="match status" value="1"/>
</dbReference>
<dbReference type="SUPFAM" id="SSF53335">
    <property type="entry name" value="S-adenosyl-L-methionine-dependent methyltransferases"/>
    <property type="match status" value="1"/>
</dbReference>
<proteinExistence type="predicted"/>
<dbReference type="eggNOG" id="COG4976">
    <property type="taxonomic scope" value="Bacteria"/>
</dbReference>
<feature type="domain" description="Methyltransferase" evidence="2">
    <location>
        <begin position="187"/>
        <end position="283"/>
    </location>
</feature>
<dbReference type="EMBL" id="CP000237">
    <property type="protein sequence ID" value="ABD46071.1"/>
    <property type="molecule type" value="Genomic_DNA"/>
</dbReference>
<dbReference type="GO" id="GO:0016740">
    <property type="term" value="F:transferase activity"/>
    <property type="evidence" value="ECO:0007669"/>
    <property type="project" value="UniProtKB-KW"/>
</dbReference>
<keyword evidence="4" id="KW-1185">Reference proteome</keyword>
<dbReference type="CDD" id="cd02440">
    <property type="entry name" value="AdoMet_MTases"/>
    <property type="match status" value="1"/>
</dbReference>
<dbReference type="Proteomes" id="UP000001942">
    <property type="component" value="Chromosome"/>
</dbReference>
<accession>Q2GDM0</accession>
<evidence type="ECO:0000256" key="1">
    <source>
        <dbReference type="ARBA" id="ARBA00022679"/>
    </source>
</evidence>
<dbReference type="HOGENOM" id="CLU_826056_0_0_5"/>
<dbReference type="KEGG" id="nse:NSE_0543"/>
<dbReference type="InterPro" id="IPR029063">
    <property type="entry name" value="SAM-dependent_MTases_sf"/>
</dbReference>
<gene>
    <name evidence="3" type="ordered locus">NSE_0543</name>
</gene>
<keyword evidence="1" id="KW-0808">Transferase</keyword>
<dbReference type="SUPFAM" id="SSF48452">
    <property type="entry name" value="TPR-like"/>
    <property type="match status" value="1"/>
</dbReference>
<reference evidence="3 4" key="1">
    <citation type="journal article" date="2006" name="PLoS Genet.">
        <title>Comparative genomics of emerging human ehrlichiosis agents.</title>
        <authorList>
            <person name="Dunning Hotopp J.C."/>
            <person name="Lin M."/>
            <person name="Madupu R."/>
            <person name="Crabtree J."/>
            <person name="Angiuoli S.V."/>
            <person name="Eisen J.A."/>
            <person name="Seshadri R."/>
            <person name="Ren Q."/>
            <person name="Wu M."/>
            <person name="Utterback T.R."/>
            <person name="Smith S."/>
            <person name="Lewis M."/>
            <person name="Khouri H."/>
            <person name="Zhang C."/>
            <person name="Niu H."/>
            <person name="Lin Q."/>
            <person name="Ohashi N."/>
            <person name="Zhi N."/>
            <person name="Nelson W."/>
            <person name="Brinkac L.M."/>
            <person name="Dodson R.J."/>
            <person name="Rosovitz M.J."/>
            <person name="Sundaram J."/>
            <person name="Daugherty S.C."/>
            <person name="Davidsen T."/>
            <person name="Durkin A.S."/>
            <person name="Gwinn M."/>
            <person name="Haft D.H."/>
            <person name="Selengut J.D."/>
            <person name="Sullivan S.A."/>
            <person name="Zafar N."/>
            <person name="Zhou L."/>
            <person name="Benahmed F."/>
            <person name="Forberger H."/>
            <person name="Halpin R."/>
            <person name="Mulligan S."/>
            <person name="Robinson J."/>
            <person name="White O."/>
            <person name="Rikihisa Y."/>
            <person name="Tettelin H."/>
        </authorList>
    </citation>
    <scope>NUCLEOTIDE SEQUENCE [LARGE SCALE GENOMIC DNA]</scope>
    <source>
        <strain evidence="4">ATCC VR-367 / Miyayama</strain>
    </source>
</reference>
<dbReference type="AlphaFoldDB" id="Q2GDM0"/>
<dbReference type="Gene3D" id="1.25.40.10">
    <property type="entry name" value="Tetratricopeptide repeat domain"/>
    <property type="match status" value="1"/>
</dbReference>
<dbReference type="Gene3D" id="3.40.50.150">
    <property type="entry name" value="Vaccinia Virus protein VP39"/>
    <property type="match status" value="1"/>
</dbReference>
<protein>
    <recommendedName>
        <fullName evidence="2">Methyltransferase domain-containing protein</fullName>
    </recommendedName>
</protein>
<dbReference type="Pfam" id="PF13649">
    <property type="entry name" value="Methyltransf_25"/>
    <property type="match status" value="1"/>
</dbReference>
<evidence type="ECO:0000313" key="4">
    <source>
        <dbReference type="Proteomes" id="UP000001942"/>
    </source>
</evidence>
<name>Q2GDM0_EHRS3</name>
<dbReference type="InterPro" id="IPR011990">
    <property type="entry name" value="TPR-like_helical_dom_sf"/>
</dbReference>
<evidence type="ECO:0000313" key="3">
    <source>
        <dbReference type="EMBL" id="ABD46071.1"/>
    </source>
</evidence>
<evidence type="ECO:0000259" key="2">
    <source>
        <dbReference type="Pfam" id="PF13649"/>
    </source>
</evidence>
<organism evidence="3 4">
    <name type="scientific">Ehrlichia sennetsu (strain ATCC VR-367 / Miyayama)</name>
    <name type="common">Neorickettsia sennetsu</name>
    <dbReference type="NCBI Taxonomy" id="222891"/>
    <lineage>
        <taxon>Bacteria</taxon>
        <taxon>Pseudomonadati</taxon>
        <taxon>Pseudomonadota</taxon>
        <taxon>Alphaproteobacteria</taxon>
        <taxon>Rickettsiales</taxon>
        <taxon>Anaplasmataceae</taxon>
        <taxon>Ehrlichia</taxon>
    </lineage>
</organism>